<dbReference type="Proteomes" id="UP000240080">
    <property type="component" value="Chromosome 11"/>
</dbReference>
<evidence type="ECO:0000256" key="2">
    <source>
        <dbReference type="ARBA" id="ARBA00022525"/>
    </source>
</evidence>
<sequence>MRLSVCLLMVSLALCCYQAHALVCPAVASEITVFLFLSDAAVNLQVAKLNPPPEALAAKLEVKHCTDQISFKKRLSLKKSWWK</sequence>
<dbReference type="AlphaFoldDB" id="A0A2R8ZM41"/>
<reference evidence="6" key="2">
    <citation type="submission" date="2025-08" db="UniProtKB">
        <authorList>
            <consortium name="Ensembl"/>
        </authorList>
    </citation>
    <scope>IDENTIFICATION</scope>
</reference>
<organism evidence="6 7">
    <name type="scientific">Pan paniscus</name>
    <name type="common">Pygmy chimpanzee</name>
    <name type="synonym">Bonobo</name>
    <dbReference type="NCBI Taxonomy" id="9597"/>
    <lineage>
        <taxon>Eukaryota</taxon>
        <taxon>Metazoa</taxon>
        <taxon>Chordata</taxon>
        <taxon>Craniata</taxon>
        <taxon>Vertebrata</taxon>
        <taxon>Euteleostomi</taxon>
        <taxon>Mammalia</taxon>
        <taxon>Eutheria</taxon>
        <taxon>Euarchontoglires</taxon>
        <taxon>Primates</taxon>
        <taxon>Haplorrhini</taxon>
        <taxon>Catarrhini</taxon>
        <taxon>Hominidae</taxon>
        <taxon>Pan</taxon>
    </lineage>
</organism>
<dbReference type="SMR" id="A0A2R8ZM41"/>
<keyword evidence="3 5" id="KW-0732">Signal</keyword>
<keyword evidence="7" id="KW-1185">Reference proteome</keyword>
<gene>
    <name evidence="6" type="primary">SCGB1D4</name>
</gene>
<dbReference type="PANTHER" id="PTHR11332:SF6">
    <property type="entry name" value="SECRETOGLOBIN FAMILY 1D MEMBER 4"/>
    <property type="match status" value="1"/>
</dbReference>
<dbReference type="SUPFAM" id="SSF48201">
    <property type="entry name" value="Uteroglobin-like"/>
    <property type="match status" value="1"/>
</dbReference>
<feature type="chain" id="PRO_5015325916" evidence="5">
    <location>
        <begin position="22"/>
        <end position="83"/>
    </location>
</feature>
<evidence type="ECO:0000256" key="3">
    <source>
        <dbReference type="ARBA" id="ARBA00022729"/>
    </source>
</evidence>
<reference evidence="6" key="3">
    <citation type="submission" date="2025-09" db="UniProtKB">
        <authorList>
            <consortium name="Ensembl"/>
        </authorList>
    </citation>
    <scope>IDENTIFICATION</scope>
</reference>
<reference evidence="6 7" key="1">
    <citation type="journal article" date="2012" name="Nature">
        <title>The bonobo genome compared with the chimpanzee and human genomes.</title>
        <authorList>
            <person name="Prufer K."/>
            <person name="Munch K."/>
            <person name="Hellmann I."/>
            <person name="Akagi K."/>
            <person name="Miller J.R."/>
            <person name="Walenz B."/>
            <person name="Koren S."/>
            <person name="Sutton G."/>
            <person name="Kodira C."/>
            <person name="Winer R."/>
            <person name="Knight J.R."/>
            <person name="Mullikin J.C."/>
            <person name="Meader S.J."/>
            <person name="Ponting C.P."/>
            <person name="Lunter G."/>
            <person name="Higashino S."/>
            <person name="Hobolth A."/>
            <person name="Dutheil J."/>
            <person name="Karakoc E."/>
            <person name="Alkan C."/>
            <person name="Sajjadian S."/>
            <person name="Catacchio C.R."/>
            <person name="Ventura M."/>
            <person name="Marques-Bonet T."/>
            <person name="Eichler E.E."/>
            <person name="Andre C."/>
            <person name="Atencia R."/>
            <person name="Mugisha L."/>
            <person name="Junhold J."/>
            <person name="Patterson N."/>
            <person name="Siebauer M."/>
            <person name="Good J.M."/>
            <person name="Fischer A."/>
            <person name="Ptak S.E."/>
            <person name="Lachmann M."/>
            <person name="Symer D.E."/>
            <person name="Mailund T."/>
            <person name="Schierup M.H."/>
            <person name="Andres A.M."/>
            <person name="Kelso J."/>
            <person name="Paabo S."/>
        </authorList>
    </citation>
    <scope>NUCLEOTIDE SEQUENCE [LARGE SCALE GENOMIC DNA]</scope>
</reference>
<dbReference type="Ensembl" id="ENSPPAT00000022948.1">
    <property type="protein sequence ID" value="ENSPPAP00000005010.1"/>
    <property type="gene ID" value="ENSPPAG00000020935.1"/>
</dbReference>
<comment type="subcellular location">
    <subcellularLocation>
        <location evidence="1">Secreted</location>
    </subcellularLocation>
</comment>
<evidence type="ECO:0000256" key="4">
    <source>
        <dbReference type="ARBA" id="ARBA00038364"/>
    </source>
</evidence>
<feature type="signal peptide" evidence="5">
    <location>
        <begin position="1"/>
        <end position="21"/>
    </location>
</feature>
<protein>
    <submittedName>
        <fullName evidence="6">Secretoglobin family 1D member 4</fullName>
    </submittedName>
</protein>
<comment type="similarity">
    <text evidence="4">Belongs to the secretoglobin family. Lipophilin subfamily.</text>
</comment>
<accession>A0A2R8ZM41</accession>
<dbReference type="InterPro" id="IPR035960">
    <property type="entry name" value="Secretoglobin_sf"/>
</dbReference>
<dbReference type="Pfam" id="PF01099">
    <property type="entry name" value="Uteroglobin"/>
    <property type="match status" value="1"/>
</dbReference>
<name>A0A2R8ZM41_PANPA</name>
<dbReference type="PROSITE" id="PS51311">
    <property type="entry name" value="SCGB"/>
    <property type="match status" value="1"/>
</dbReference>
<dbReference type="GeneTree" id="ENSGT00530000063866"/>
<dbReference type="PANTHER" id="PTHR11332">
    <property type="entry name" value="SECRETOGLOBIN FAMILY 1D"/>
    <property type="match status" value="1"/>
</dbReference>
<dbReference type="GO" id="GO:0005615">
    <property type="term" value="C:extracellular space"/>
    <property type="evidence" value="ECO:0007669"/>
    <property type="project" value="TreeGrafter"/>
</dbReference>
<dbReference type="OMA" id="KLQVKHC"/>
<keyword evidence="2" id="KW-0964">Secreted</keyword>
<dbReference type="STRING" id="9597.ENSPPAP00000005010"/>
<dbReference type="EMBL" id="AJFE02101008">
    <property type="status" value="NOT_ANNOTATED_CDS"/>
    <property type="molecule type" value="Genomic_DNA"/>
</dbReference>
<evidence type="ECO:0000313" key="6">
    <source>
        <dbReference type="Ensembl" id="ENSPPAP00000005010.1"/>
    </source>
</evidence>
<evidence type="ECO:0000256" key="5">
    <source>
        <dbReference type="SAM" id="SignalP"/>
    </source>
</evidence>
<proteinExistence type="inferred from homology"/>
<evidence type="ECO:0000313" key="7">
    <source>
        <dbReference type="Proteomes" id="UP000240080"/>
    </source>
</evidence>
<evidence type="ECO:0000256" key="1">
    <source>
        <dbReference type="ARBA" id="ARBA00004613"/>
    </source>
</evidence>
<dbReference type="InterPro" id="IPR016126">
    <property type="entry name" value="Secretoglobin"/>
</dbReference>